<evidence type="ECO:0000256" key="3">
    <source>
        <dbReference type="ARBA" id="ARBA00022692"/>
    </source>
</evidence>
<evidence type="ECO:0000313" key="12">
    <source>
        <dbReference type="Proteomes" id="UP000475862"/>
    </source>
</evidence>
<sequence length="406" mass="45492">MADKYSWSILIYLVSSLLCCHAAMNANMSRSDSGGFKNDSLLENDPELNYVPSGPLVMCSFLPMEFIECEDLIDLKGNKTRDDTMTGGCSKYGGSYRYEDVEKTTVQCMVLPGIECHGNRKFNKKGFPCVKYGGYYFLTTLLYSILLGFLGMDRFCLGQTGTAVGKLLTLGGGGVWWILDVILLVTNQLLPEDGTFIHSSFLCLNIPKFNFDAIIEPNCVLIRSDSCLKNSFIIIIRCFESATFQMQSKAHPWILIAGSLHELSKLSATFNPRSIKTVMPSSVSSLHFNDSHNFDLFTIIFTLKNKACLHFKRKQALDNSNNTPYLENELFSRAQETSKELLSSPGKHLLIIFSTKALYLFLDIGAIDLSNTCNNPEVIPVLLEHMASKLITAYRPQINFKVFNQI</sequence>
<dbReference type="PANTHER" id="PTHR21016:SF4">
    <property type="entry name" value="TM2 DOMAIN-CONTAINING PROTEIN 2"/>
    <property type="match status" value="1"/>
</dbReference>
<feature type="domain" description="TM2" evidence="10">
    <location>
        <begin position="135"/>
        <end position="182"/>
    </location>
</feature>
<dbReference type="InterPro" id="IPR007829">
    <property type="entry name" value="TM2"/>
</dbReference>
<feature type="chain" id="PRO_5026309695" description="TM2 domain-containing protein" evidence="9">
    <location>
        <begin position="23"/>
        <end position="406"/>
    </location>
</feature>
<gene>
    <name evidence="11" type="ORF">AGLY_006012</name>
</gene>
<dbReference type="Proteomes" id="UP000475862">
    <property type="component" value="Unassembled WGS sequence"/>
</dbReference>
<keyword evidence="12" id="KW-1185">Reference proteome</keyword>
<keyword evidence="6 8" id="KW-0472">Membrane</keyword>
<dbReference type="PANTHER" id="PTHR21016">
    <property type="entry name" value="BETA-AMYLOID BINDING PROTEIN-RELATED"/>
    <property type="match status" value="1"/>
</dbReference>
<keyword evidence="5 8" id="KW-1133">Transmembrane helix</keyword>
<evidence type="ECO:0000256" key="4">
    <source>
        <dbReference type="ARBA" id="ARBA00022729"/>
    </source>
</evidence>
<comment type="subcellular location">
    <subcellularLocation>
        <location evidence="1">Membrane</location>
        <topology evidence="1">Multi-pass membrane protein</topology>
    </subcellularLocation>
</comment>
<evidence type="ECO:0000256" key="6">
    <source>
        <dbReference type="ARBA" id="ARBA00023136"/>
    </source>
</evidence>
<evidence type="ECO:0000256" key="1">
    <source>
        <dbReference type="ARBA" id="ARBA00004141"/>
    </source>
</evidence>
<dbReference type="Pfam" id="PF05154">
    <property type="entry name" value="TM2"/>
    <property type="match status" value="1"/>
</dbReference>
<reference evidence="11 12" key="1">
    <citation type="submission" date="2019-08" db="EMBL/GenBank/DDBJ databases">
        <title>The genome of the soybean aphid Biotype 1, its phylome, world population structure and adaptation to the North American continent.</title>
        <authorList>
            <person name="Giordano R."/>
            <person name="Donthu R.K."/>
            <person name="Hernandez A.G."/>
            <person name="Wright C.L."/>
            <person name="Zimin A.V."/>
        </authorList>
    </citation>
    <scope>NUCLEOTIDE SEQUENCE [LARGE SCALE GENOMIC DNA]</scope>
    <source>
        <tissue evidence="11">Whole aphids</tissue>
    </source>
</reference>
<proteinExistence type="inferred from homology"/>
<protein>
    <recommendedName>
        <fullName evidence="10">TM2 domain-containing protein</fullName>
    </recommendedName>
</protein>
<feature type="transmembrane region" description="Helical" evidence="8">
    <location>
        <begin position="133"/>
        <end position="152"/>
    </location>
</feature>
<keyword evidence="4 9" id="KW-0732">Signal</keyword>
<evidence type="ECO:0000256" key="8">
    <source>
        <dbReference type="SAM" id="Phobius"/>
    </source>
</evidence>
<accession>A0A6G0TTG0</accession>
<comment type="caution">
    <text evidence="11">The sequence shown here is derived from an EMBL/GenBank/DDBJ whole genome shotgun (WGS) entry which is preliminary data.</text>
</comment>
<dbReference type="GO" id="GO:0016020">
    <property type="term" value="C:membrane"/>
    <property type="evidence" value="ECO:0007669"/>
    <property type="project" value="UniProtKB-SubCell"/>
</dbReference>
<name>A0A6G0TTG0_APHGL</name>
<evidence type="ECO:0000259" key="10">
    <source>
        <dbReference type="Pfam" id="PF05154"/>
    </source>
</evidence>
<evidence type="ECO:0000256" key="9">
    <source>
        <dbReference type="SAM" id="SignalP"/>
    </source>
</evidence>
<dbReference type="InterPro" id="IPR050932">
    <property type="entry name" value="TM2D1-3-like"/>
</dbReference>
<feature type="transmembrane region" description="Helical" evidence="8">
    <location>
        <begin position="164"/>
        <end position="185"/>
    </location>
</feature>
<evidence type="ECO:0000256" key="7">
    <source>
        <dbReference type="ARBA" id="ARBA00023180"/>
    </source>
</evidence>
<dbReference type="AlphaFoldDB" id="A0A6G0TTG0"/>
<dbReference type="OrthoDB" id="408511at2759"/>
<feature type="signal peptide" evidence="9">
    <location>
        <begin position="1"/>
        <end position="22"/>
    </location>
</feature>
<organism evidence="11 12">
    <name type="scientific">Aphis glycines</name>
    <name type="common">Soybean aphid</name>
    <dbReference type="NCBI Taxonomy" id="307491"/>
    <lineage>
        <taxon>Eukaryota</taxon>
        <taxon>Metazoa</taxon>
        <taxon>Ecdysozoa</taxon>
        <taxon>Arthropoda</taxon>
        <taxon>Hexapoda</taxon>
        <taxon>Insecta</taxon>
        <taxon>Pterygota</taxon>
        <taxon>Neoptera</taxon>
        <taxon>Paraneoptera</taxon>
        <taxon>Hemiptera</taxon>
        <taxon>Sternorrhyncha</taxon>
        <taxon>Aphidomorpha</taxon>
        <taxon>Aphidoidea</taxon>
        <taxon>Aphididae</taxon>
        <taxon>Aphidini</taxon>
        <taxon>Aphis</taxon>
        <taxon>Aphis</taxon>
    </lineage>
</organism>
<evidence type="ECO:0000256" key="5">
    <source>
        <dbReference type="ARBA" id="ARBA00022989"/>
    </source>
</evidence>
<comment type="similarity">
    <text evidence="2">Belongs to the TM2 family.</text>
</comment>
<dbReference type="EMBL" id="VYZN01000017">
    <property type="protein sequence ID" value="KAE9538040.1"/>
    <property type="molecule type" value="Genomic_DNA"/>
</dbReference>
<evidence type="ECO:0000313" key="11">
    <source>
        <dbReference type="EMBL" id="KAE9538040.1"/>
    </source>
</evidence>
<keyword evidence="7" id="KW-0325">Glycoprotein</keyword>
<evidence type="ECO:0000256" key="2">
    <source>
        <dbReference type="ARBA" id="ARBA00008284"/>
    </source>
</evidence>
<keyword evidence="3 8" id="KW-0812">Transmembrane</keyword>